<dbReference type="EMBL" id="FNIE01000013">
    <property type="protein sequence ID" value="SDO82965.1"/>
    <property type="molecule type" value="Genomic_DNA"/>
</dbReference>
<keyword evidence="2" id="KW-0812">Transmembrane</keyword>
<protein>
    <submittedName>
        <fullName evidence="3">Uncharacterized protein</fullName>
    </submittedName>
</protein>
<keyword evidence="2" id="KW-1133">Transmembrane helix</keyword>
<accession>A0A1H0MRP3</accession>
<feature type="compositionally biased region" description="Low complexity" evidence="1">
    <location>
        <begin position="28"/>
        <end position="46"/>
    </location>
</feature>
<proteinExistence type="predicted"/>
<keyword evidence="2" id="KW-0472">Membrane</keyword>
<organism evidence="3 4">
    <name type="scientific">Actinacidiphila guanduensis</name>
    <dbReference type="NCBI Taxonomy" id="310781"/>
    <lineage>
        <taxon>Bacteria</taxon>
        <taxon>Bacillati</taxon>
        <taxon>Actinomycetota</taxon>
        <taxon>Actinomycetes</taxon>
        <taxon>Kitasatosporales</taxon>
        <taxon>Streptomycetaceae</taxon>
        <taxon>Actinacidiphila</taxon>
    </lineage>
</organism>
<dbReference type="AlphaFoldDB" id="A0A1H0MRP3"/>
<sequence>MSTPPGGPGPYGNSPSPGGPYGPPLATGHPAYGPSPHAPGPHAGGPAAPGPYAPGPHGTAPYAPGPAGQGAAQAPRGGGWVPTGVTPPPNKAQPGVGERQFTAAPRRSRTGLAAQYVLQYVYIPLWATIAVTLLLAVIAIDIFAEANLGLSGAVFDFTKTGISWRRLRAEWTGRPDLWAPFTAERFAELFPKAEKNSGWEPAKLPPSGVRRAVCELPVRHYRGLDSAAIEQLAGARGWAVDWEATKDPRGDLHLFRLLPPPPLTGVPDPYGPAPRRGEPWGPLPRRLAVPLLTFVFVPRLRALELRGSADAYAAHLRAHLPRVFAAETKRNPRHDYLAEDGVIMRRVKVPSWHFRGAGAHAVLRAAAELGWQLDPAFPPRPQGPIHLCRPDSAAPRKEA</sequence>
<dbReference type="OrthoDB" id="4183299at2"/>
<feature type="compositionally biased region" description="Low complexity" evidence="1">
    <location>
        <begin position="55"/>
        <end position="75"/>
    </location>
</feature>
<evidence type="ECO:0000313" key="3">
    <source>
        <dbReference type="EMBL" id="SDO82965.1"/>
    </source>
</evidence>
<reference evidence="3 4" key="1">
    <citation type="submission" date="2016-10" db="EMBL/GenBank/DDBJ databases">
        <authorList>
            <person name="de Groot N.N."/>
        </authorList>
    </citation>
    <scope>NUCLEOTIDE SEQUENCE [LARGE SCALE GENOMIC DNA]</scope>
    <source>
        <strain evidence="3 4">CGMCC 4.2022</strain>
    </source>
</reference>
<evidence type="ECO:0000256" key="1">
    <source>
        <dbReference type="SAM" id="MobiDB-lite"/>
    </source>
</evidence>
<feature type="region of interest" description="Disordered" evidence="1">
    <location>
        <begin position="1"/>
        <end position="103"/>
    </location>
</feature>
<evidence type="ECO:0000256" key="2">
    <source>
        <dbReference type="SAM" id="Phobius"/>
    </source>
</evidence>
<dbReference type="STRING" id="310781.SAMN05216259_11364"/>
<feature type="transmembrane region" description="Helical" evidence="2">
    <location>
        <begin position="116"/>
        <end position="140"/>
    </location>
</feature>
<evidence type="ECO:0000313" key="4">
    <source>
        <dbReference type="Proteomes" id="UP000199341"/>
    </source>
</evidence>
<dbReference type="Proteomes" id="UP000199341">
    <property type="component" value="Unassembled WGS sequence"/>
</dbReference>
<keyword evidence="4" id="KW-1185">Reference proteome</keyword>
<gene>
    <name evidence="3" type="ORF">SAMN05216259_11364</name>
</gene>
<dbReference type="RefSeq" id="WP_093787043.1">
    <property type="nucleotide sequence ID" value="NZ_FNIE01000013.1"/>
</dbReference>
<name>A0A1H0MRP3_9ACTN</name>